<keyword evidence="7" id="KW-1185">Reference proteome</keyword>
<dbReference type="Pfam" id="PF14604">
    <property type="entry name" value="SH3_9"/>
    <property type="match status" value="1"/>
</dbReference>
<dbReference type="SMART" id="SM00326">
    <property type="entry name" value="SH3"/>
    <property type="match status" value="1"/>
</dbReference>
<dbReference type="PANTHER" id="PTHR47174">
    <property type="entry name" value="BRIDGING INTEGRATOR 3"/>
    <property type="match status" value="1"/>
</dbReference>
<dbReference type="GO" id="GO:0008289">
    <property type="term" value="F:lipid binding"/>
    <property type="evidence" value="ECO:0007669"/>
    <property type="project" value="TreeGrafter"/>
</dbReference>
<keyword evidence="2 4" id="KW-0728">SH3 domain</keyword>
<dbReference type="GO" id="GO:0051666">
    <property type="term" value="P:actin cortical patch localization"/>
    <property type="evidence" value="ECO:0007669"/>
    <property type="project" value="InterPro"/>
</dbReference>
<evidence type="ECO:0000256" key="3">
    <source>
        <dbReference type="ARBA" id="ARBA00022490"/>
    </source>
</evidence>
<dbReference type="EMBL" id="MU793561">
    <property type="protein sequence ID" value="KAJ3781412.1"/>
    <property type="molecule type" value="Genomic_DNA"/>
</dbReference>
<dbReference type="GO" id="GO:0097320">
    <property type="term" value="P:plasma membrane tubulation"/>
    <property type="evidence" value="ECO:0007669"/>
    <property type="project" value="TreeGrafter"/>
</dbReference>
<dbReference type="GO" id="GO:0005737">
    <property type="term" value="C:cytoplasm"/>
    <property type="evidence" value="ECO:0007669"/>
    <property type="project" value="UniProtKB-SubCell"/>
</dbReference>
<dbReference type="AlphaFoldDB" id="A0AA38NHN9"/>
<comment type="caution">
    <text evidence="6">The sequence shown here is derived from an EMBL/GenBank/DDBJ whole genome shotgun (WGS) entry which is preliminary data.</text>
</comment>
<dbReference type="InterPro" id="IPR001452">
    <property type="entry name" value="SH3_domain"/>
</dbReference>
<feature type="domain" description="SH3" evidence="5">
    <location>
        <begin position="74"/>
        <end position="135"/>
    </location>
</feature>
<name>A0AA38NHN9_9AGAR</name>
<reference evidence="6" key="1">
    <citation type="submission" date="2022-08" db="EMBL/GenBank/DDBJ databases">
        <authorList>
            <consortium name="DOE Joint Genome Institute"/>
            <person name="Min B."/>
            <person name="Riley R."/>
            <person name="Sierra-Patev S."/>
            <person name="Naranjo-Ortiz M."/>
            <person name="Looney B."/>
            <person name="Konkel Z."/>
            <person name="Slot J.C."/>
            <person name="Sakamoto Y."/>
            <person name="Steenwyk J.L."/>
            <person name="Rokas A."/>
            <person name="Carro J."/>
            <person name="Camarero S."/>
            <person name="Ferreira P."/>
            <person name="Molpeceres G."/>
            <person name="Ruiz-Duenas F.J."/>
            <person name="Serrano A."/>
            <person name="Henrissat B."/>
            <person name="Drula E."/>
            <person name="Hughes K.W."/>
            <person name="Mata J.L."/>
            <person name="Ishikawa N.K."/>
            <person name="Vargas-Isla R."/>
            <person name="Ushijima S."/>
            <person name="Smith C.A."/>
            <person name="Ahrendt S."/>
            <person name="Andreopoulos W."/>
            <person name="He G."/>
            <person name="Labutti K."/>
            <person name="Lipzen A."/>
            <person name="Ng V."/>
            <person name="Sandor L."/>
            <person name="Barry K."/>
            <person name="Martinez A.T."/>
            <person name="Xiao Y."/>
            <person name="Gibbons J.G."/>
            <person name="Terashima K."/>
            <person name="Hibbett D.S."/>
            <person name="Grigoriev I.V."/>
        </authorList>
    </citation>
    <scope>NUCLEOTIDE SEQUENCE</scope>
    <source>
        <strain evidence="6">TFB10291</strain>
    </source>
</reference>
<dbReference type="FunFam" id="2.30.30.40:FF:000072">
    <property type="entry name" value="Unconventional Myosin IB"/>
    <property type="match status" value="1"/>
</dbReference>
<accession>A0AA38NHN9</accession>
<keyword evidence="3" id="KW-0963">Cytoplasm</keyword>
<comment type="subcellular location">
    <subcellularLocation>
        <location evidence="1">Cytoplasm</location>
    </subcellularLocation>
</comment>
<dbReference type="Gene3D" id="2.30.30.40">
    <property type="entry name" value="SH3 Domains"/>
    <property type="match status" value="1"/>
</dbReference>
<sequence length="266" mass="27849">MTAANFEADALLAHVVSQVQQNVEFLVSQNYLAQSDASAFLSKLNNVGVGAAAAPVMPIPTPTSFARKVPTVMSPPIMAKAIWAYNEDGADPADLSFAAGDMVEIVEETNSDWWTGKLNGRQALFPSTYVQKVAASAPATMPTPIPASGGRTLPPAFNGAKEKPVYKPFGAAHQSANVPPPSGAGMNNVGLQEDAGQEKKKSKYGKYGNTMAHSAAGGVGFGAGQLSSSHTSVRFLISSSQVPLSAVVLFEPSSDRCRRSHITFPL</sequence>
<proteinExistence type="predicted"/>
<evidence type="ECO:0000256" key="4">
    <source>
        <dbReference type="PROSITE-ProRule" id="PRU00192"/>
    </source>
</evidence>
<evidence type="ECO:0000256" key="1">
    <source>
        <dbReference type="ARBA" id="ARBA00004496"/>
    </source>
</evidence>
<dbReference type="InterPro" id="IPR046982">
    <property type="entry name" value="BIN3/RVS161-like"/>
</dbReference>
<dbReference type="PRINTS" id="PR00452">
    <property type="entry name" value="SH3DOMAIN"/>
</dbReference>
<dbReference type="SUPFAM" id="SSF50044">
    <property type="entry name" value="SH3-domain"/>
    <property type="match status" value="1"/>
</dbReference>
<dbReference type="GO" id="GO:0006897">
    <property type="term" value="P:endocytosis"/>
    <property type="evidence" value="ECO:0007669"/>
    <property type="project" value="InterPro"/>
</dbReference>
<evidence type="ECO:0000313" key="6">
    <source>
        <dbReference type="EMBL" id="KAJ3781412.1"/>
    </source>
</evidence>
<evidence type="ECO:0000259" key="5">
    <source>
        <dbReference type="PROSITE" id="PS50002"/>
    </source>
</evidence>
<evidence type="ECO:0000256" key="2">
    <source>
        <dbReference type="ARBA" id="ARBA00022443"/>
    </source>
</evidence>
<dbReference type="Proteomes" id="UP001163798">
    <property type="component" value="Unassembled WGS sequence"/>
</dbReference>
<gene>
    <name evidence="6" type="ORF">GGU10DRAFT_277580</name>
</gene>
<dbReference type="PANTHER" id="PTHR47174:SF3">
    <property type="entry name" value="BRIDGING INTEGRATOR 3"/>
    <property type="match status" value="1"/>
</dbReference>
<evidence type="ECO:0000313" key="7">
    <source>
        <dbReference type="Proteomes" id="UP001163798"/>
    </source>
</evidence>
<organism evidence="6 7">
    <name type="scientific">Lentinula aff. detonsa</name>
    <dbReference type="NCBI Taxonomy" id="2804958"/>
    <lineage>
        <taxon>Eukaryota</taxon>
        <taxon>Fungi</taxon>
        <taxon>Dikarya</taxon>
        <taxon>Basidiomycota</taxon>
        <taxon>Agaricomycotina</taxon>
        <taxon>Agaricomycetes</taxon>
        <taxon>Agaricomycetidae</taxon>
        <taxon>Agaricales</taxon>
        <taxon>Marasmiineae</taxon>
        <taxon>Omphalotaceae</taxon>
        <taxon>Lentinula</taxon>
    </lineage>
</organism>
<dbReference type="InterPro" id="IPR036028">
    <property type="entry name" value="SH3-like_dom_sf"/>
</dbReference>
<dbReference type="GO" id="GO:0015629">
    <property type="term" value="C:actin cytoskeleton"/>
    <property type="evidence" value="ECO:0007669"/>
    <property type="project" value="TreeGrafter"/>
</dbReference>
<protein>
    <recommendedName>
        <fullName evidence="5">SH3 domain-containing protein</fullName>
    </recommendedName>
</protein>
<dbReference type="PROSITE" id="PS50002">
    <property type="entry name" value="SH3"/>
    <property type="match status" value="1"/>
</dbReference>